<dbReference type="HAMAP" id="MF_01265">
    <property type="entry name" value="NadX"/>
    <property type="match status" value="1"/>
</dbReference>
<keyword evidence="3 6" id="KW-0521">NADP</keyword>
<dbReference type="InterPro" id="IPR002811">
    <property type="entry name" value="Asp_DH"/>
</dbReference>
<comment type="catalytic activity">
    <reaction evidence="6">
        <text>L-aspartate + NADP(+) + H2O = oxaloacetate + NH4(+) + NADPH + H(+)</text>
        <dbReference type="Rhea" id="RHEA:11784"/>
        <dbReference type="ChEBI" id="CHEBI:15377"/>
        <dbReference type="ChEBI" id="CHEBI:15378"/>
        <dbReference type="ChEBI" id="CHEBI:16452"/>
        <dbReference type="ChEBI" id="CHEBI:28938"/>
        <dbReference type="ChEBI" id="CHEBI:29991"/>
        <dbReference type="ChEBI" id="CHEBI:57783"/>
        <dbReference type="ChEBI" id="CHEBI:58349"/>
        <dbReference type="EC" id="1.4.1.21"/>
    </reaction>
</comment>
<comment type="caution">
    <text evidence="9">The sequence shown here is derived from an EMBL/GenBank/DDBJ whole genome shotgun (WGS) entry which is preliminary data.</text>
</comment>
<dbReference type="SUPFAM" id="SSF51735">
    <property type="entry name" value="NAD(P)-binding Rossmann-fold domains"/>
    <property type="match status" value="1"/>
</dbReference>
<evidence type="ECO:0000313" key="9">
    <source>
        <dbReference type="EMBL" id="NYE94526.1"/>
    </source>
</evidence>
<sequence>MALNLAMIGDGAIATALRNHLNGYPQLKLVGIVSRHPLSARSERDGVSRLDLDQALDSAEVLVEAAGVDAVGEYGARIISAGKAFLVTSIGAFADPLVRAAVLESGPGRTFPTTGAIGGLDLISAAAASGGITTVNLETRKKPAALIQDWMDTGQRSELLQSVRPVTVFSGTPAEAIAKFPASLNVAVALGLATGDLERVRVRLIADPQAELTEHLITAEGAAGEYCFQIRNQPDPEQPRSSGLTARSLLAGLLRLAEPSGKFI</sequence>
<name>A0A7Y9LS04_9MICC</name>
<evidence type="ECO:0000256" key="1">
    <source>
        <dbReference type="ARBA" id="ARBA00008331"/>
    </source>
</evidence>
<reference evidence="9 10" key="1">
    <citation type="submission" date="2020-07" db="EMBL/GenBank/DDBJ databases">
        <title>Sequencing the genomes of 1000 actinobacteria strains.</title>
        <authorList>
            <person name="Klenk H.-P."/>
        </authorList>
    </citation>
    <scope>NUCLEOTIDE SEQUENCE [LARGE SCALE GENOMIC DNA]</scope>
    <source>
        <strain evidence="9 10">DSM 102047</strain>
    </source>
</reference>
<dbReference type="UniPathway" id="UPA00253">
    <property type="reaction ID" value="UER00456"/>
</dbReference>
<comment type="pathway">
    <text evidence="6">Cofactor biosynthesis; NAD(+) biosynthesis; iminoaspartate from L-aspartate (dehydrogenase route): step 1/1.</text>
</comment>
<evidence type="ECO:0000313" key="10">
    <source>
        <dbReference type="Proteomes" id="UP000521748"/>
    </source>
</evidence>
<proteinExistence type="inferred from homology"/>
<keyword evidence="2 6" id="KW-0662">Pyridine nucleotide biosynthesis</keyword>
<accession>A0A7Y9LS04</accession>
<feature type="binding site" evidence="6">
    <location>
        <position position="116"/>
    </location>
    <ligand>
        <name>NAD(+)</name>
        <dbReference type="ChEBI" id="CHEBI:57540"/>
    </ligand>
</feature>
<feature type="domain" description="Aspartate/homoserine dehydrogenase NAD-binding" evidence="8">
    <location>
        <begin position="9"/>
        <end position="100"/>
    </location>
</feature>
<comment type="miscellaneous">
    <text evidence="6">The iminoaspartate product is unstable in aqueous solution and can decompose to oxaloacetate and ammonia.</text>
</comment>
<dbReference type="Pfam" id="PF03447">
    <property type="entry name" value="NAD_binding_3"/>
    <property type="match status" value="1"/>
</dbReference>
<keyword evidence="4 6" id="KW-0560">Oxidoreductase</keyword>
<comment type="function">
    <text evidence="6">Specifically catalyzes the NAD or NADP-dependent dehydrogenation of L-aspartate to iminoaspartate.</text>
</comment>
<evidence type="ECO:0000256" key="5">
    <source>
        <dbReference type="ARBA" id="ARBA00023027"/>
    </source>
</evidence>
<organism evidence="9 10">
    <name type="scientific">Psychromicrobium silvestre</name>
    <dbReference type="NCBI Taxonomy" id="1645614"/>
    <lineage>
        <taxon>Bacteria</taxon>
        <taxon>Bacillati</taxon>
        <taxon>Actinomycetota</taxon>
        <taxon>Actinomycetes</taxon>
        <taxon>Micrococcales</taxon>
        <taxon>Micrococcaceae</taxon>
        <taxon>Psychromicrobium</taxon>
    </lineage>
</organism>
<feature type="domain" description="Aspartate dehydrogenase" evidence="7">
    <location>
        <begin position="165"/>
        <end position="249"/>
    </location>
</feature>
<dbReference type="InterPro" id="IPR005106">
    <property type="entry name" value="Asp/hSer_DH_NAD-bd"/>
</dbReference>
<dbReference type="Pfam" id="PF01958">
    <property type="entry name" value="Asp_DH_C"/>
    <property type="match status" value="1"/>
</dbReference>
<dbReference type="SUPFAM" id="SSF55347">
    <property type="entry name" value="Glyceraldehyde-3-phosphate dehydrogenase-like, C-terminal domain"/>
    <property type="match status" value="1"/>
</dbReference>
<dbReference type="GO" id="GO:0016639">
    <property type="term" value="F:oxidoreductase activity, acting on the CH-NH2 group of donors, NAD or NADP as acceptor"/>
    <property type="evidence" value="ECO:0007669"/>
    <property type="project" value="UniProtKB-UniRule"/>
</dbReference>
<evidence type="ECO:0000259" key="8">
    <source>
        <dbReference type="Pfam" id="PF03447"/>
    </source>
</evidence>
<dbReference type="Gene3D" id="3.30.360.10">
    <property type="entry name" value="Dihydrodipicolinate Reductase, domain 2"/>
    <property type="match status" value="1"/>
</dbReference>
<evidence type="ECO:0000256" key="6">
    <source>
        <dbReference type="HAMAP-Rule" id="MF_01265"/>
    </source>
</evidence>
<feature type="binding site" evidence="6">
    <location>
        <position position="185"/>
    </location>
    <ligand>
        <name>NAD(+)</name>
        <dbReference type="ChEBI" id="CHEBI:57540"/>
    </ligand>
</feature>
<dbReference type="GO" id="GO:0009435">
    <property type="term" value="P:NAD+ biosynthetic process"/>
    <property type="evidence" value="ECO:0007669"/>
    <property type="project" value="UniProtKB-UniRule"/>
</dbReference>
<evidence type="ECO:0000256" key="3">
    <source>
        <dbReference type="ARBA" id="ARBA00022857"/>
    </source>
</evidence>
<dbReference type="InterPro" id="IPR020626">
    <property type="entry name" value="Asp_DH_prok"/>
</dbReference>
<dbReference type="PIRSF" id="PIRSF005227">
    <property type="entry name" value="Asp_dh_NAD_syn"/>
    <property type="match status" value="1"/>
</dbReference>
<gene>
    <name evidence="6" type="primary">nadX</name>
    <name evidence="9" type="ORF">FHU41_000747</name>
</gene>
<comment type="similarity">
    <text evidence="1 6">Belongs to the L-aspartate dehydrogenase family.</text>
</comment>
<dbReference type="InterPro" id="IPR036291">
    <property type="entry name" value="NAD(P)-bd_dom_sf"/>
</dbReference>
<comment type="catalytic activity">
    <reaction evidence="6">
        <text>L-aspartate + NAD(+) + H2O = oxaloacetate + NH4(+) + NADH + H(+)</text>
        <dbReference type="Rhea" id="RHEA:11788"/>
        <dbReference type="ChEBI" id="CHEBI:15377"/>
        <dbReference type="ChEBI" id="CHEBI:15378"/>
        <dbReference type="ChEBI" id="CHEBI:16452"/>
        <dbReference type="ChEBI" id="CHEBI:28938"/>
        <dbReference type="ChEBI" id="CHEBI:29991"/>
        <dbReference type="ChEBI" id="CHEBI:57540"/>
        <dbReference type="ChEBI" id="CHEBI:57945"/>
        <dbReference type="EC" id="1.4.1.21"/>
    </reaction>
</comment>
<keyword evidence="10" id="KW-1185">Reference proteome</keyword>
<dbReference type="GO" id="GO:0050661">
    <property type="term" value="F:NADP binding"/>
    <property type="evidence" value="ECO:0007669"/>
    <property type="project" value="UniProtKB-UniRule"/>
</dbReference>
<dbReference type="EC" id="1.4.1.21" evidence="6"/>
<evidence type="ECO:0000256" key="2">
    <source>
        <dbReference type="ARBA" id="ARBA00022642"/>
    </source>
</evidence>
<dbReference type="EMBL" id="JACBYQ010000001">
    <property type="protein sequence ID" value="NYE94526.1"/>
    <property type="molecule type" value="Genomic_DNA"/>
</dbReference>
<dbReference type="Gene3D" id="3.40.50.720">
    <property type="entry name" value="NAD(P)-binding Rossmann-like Domain"/>
    <property type="match status" value="1"/>
</dbReference>
<dbReference type="PANTHER" id="PTHR31873">
    <property type="entry name" value="L-ASPARTATE DEHYDROGENASE-RELATED"/>
    <property type="match status" value="1"/>
</dbReference>
<evidence type="ECO:0000259" key="7">
    <source>
        <dbReference type="Pfam" id="PF01958"/>
    </source>
</evidence>
<protein>
    <recommendedName>
        <fullName evidence="6">L-aspartate dehydrogenase</fullName>
        <ecNumber evidence="6">1.4.1.21</ecNumber>
    </recommendedName>
</protein>
<dbReference type="GO" id="GO:0051287">
    <property type="term" value="F:NAD binding"/>
    <property type="evidence" value="ECO:0007669"/>
    <property type="project" value="UniProtKB-UniRule"/>
</dbReference>
<feature type="active site" evidence="6">
    <location>
        <position position="215"/>
    </location>
</feature>
<dbReference type="Proteomes" id="UP000521748">
    <property type="component" value="Unassembled WGS sequence"/>
</dbReference>
<dbReference type="PANTHER" id="PTHR31873:SF6">
    <property type="entry name" value="ASPARTATE DEHYDROGENASE DOMAIN-CONTAINING PROTEIN"/>
    <property type="match status" value="1"/>
</dbReference>
<evidence type="ECO:0000256" key="4">
    <source>
        <dbReference type="ARBA" id="ARBA00023002"/>
    </source>
</evidence>
<keyword evidence="5 6" id="KW-0520">NAD</keyword>
<dbReference type="RefSeq" id="WP_179388279.1">
    <property type="nucleotide sequence ID" value="NZ_JACBYQ010000001.1"/>
</dbReference>
<dbReference type="AlphaFoldDB" id="A0A7Y9LS04"/>
<dbReference type="GO" id="GO:0033735">
    <property type="term" value="F:aspartate dehydrogenase [NAD(P)+] activity"/>
    <property type="evidence" value="ECO:0007669"/>
    <property type="project" value="UniProtKB-EC"/>
</dbReference>
<dbReference type="InterPro" id="IPR011182">
    <property type="entry name" value="L-Asp_DH"/>
</dbReference>